<dbReference type="InterPro" id="IPR026705">
    <property type="entry name" value="Hid-1/Ecm30"/>
</dbReference>
<dbReference type="GO" id="GO:0016020">
    <property type="term" value="C:membrane"/>
    <property type="evidence" value="ECO:0007669"/>
    <property type="project" value="TreeGrafter"/>
</dbReference>
<reference evidence="2 3" key="1">
    <citation type="journal article" date="2013" name="MBio">
        <title>Genome sequencing of the plant pathogen Taphrina deformans, the causal agent of peach leaf curl.</title>
        <authorList>
            <person name="Cisse O.H."/>
            <person name="Almeida J.M.G.C.F."/>
            <person name="Fonseca A."/>
            <person name="Kumar A.A."/>
            <person name="Salojaervi J."/>
            <person name="Overmyer K."/>
            <person name="Hauser P.M."/>
            <person name="Pagni M."/>
        </authorList>
    </citation>
    <scope>NUCLEOTIDE SEQUENCE [LARGE SCALE GENOMIC DNA]</scope>
    <source>
        <strain evidence="3">PYCC 5710 / ATCC 11124 / CBS 356.35 / IMI 108563 / JCM 9778 / NBRC 8474</strain>
    </source>
</reference>
<dbReference type="STRING" id="1097556.R4XHG8"/>
<proteinExistence type="predicted"/>
<sequence>MKFNPTTWRTIPYSSTFLTDSRQLLVSYSLQFLLVVLCYPLPKDGAQMYEGHIPDGETGPVNQFAHYFRKLHRANDFNFMVEGMSRVLHQPLSVSSTYLPGSQTPVRFHPEMLLLFWESLQQNKRFRSFLVETDRALDFLVVLLFYALEHKTNPAQIGLVRMCVFILQPLSSEAKFAKSLNKVFEGQASLPTSVRIPSFSGTYADFLIISIYSLIATSKGQLVSLYSALFMTLSNIAPYIRNISVVASSKLIQLFSSISQPSFLFANDSNFRLLQYILEVINSIIEHNFNDNPHLIYAILRSHERFEALQDLTLMSGVQTVNEIRKSKAKKAAAKRTEILRNKDHAHDKSGSSVEHIQGSMPDEVTTVSESSHLNDDTNESSISALDNNKFSDTVTTSDYKSSVITQVPHSRKPSMSSDLDFPPPSPQIMSEKARGKLPEGVVLNRQNSSSSIKSAHSVLQQFPSGDENFDPSEAWFETWFPNLDMSAITTVLNSMAGEVTRLTQETPDPRPIIKFLQTAKLEGVTPQTPNPRTFVWSEQAKVWFESLLFGYIYLSETQIGNGAVGVWTGTNVKLFRVQNDPNASDPGSLFRIGQIGHGVDAVATQLANKFNTVTL</sequence>
<evidence type="ECO:0008006" key="4">
    <source>
        <dbReference type="Google" id="ProtNLM"/>
    </source>
</evidence>
<dbReference type="AlphaFoldDB" id="R4XHG8"/>
<gene>
    <name evidence="2" type="ORF">TAPDE_000286</name>
</gene>
<keyword evidence="3" id="KW-1185">Reference proteome</keyword>
<evidence type="ECO:0000256" key="1">
    <source>
        <dbReference type="SAM" id="MobiDB-lite"/>
    </source>
</evidence>
<dbReference type="OrthoDB" id="432953at2759"/>
<dbReference type="EMBL" id="CAHR02000006">
    <property type="protein sequence ID" value="CCG85129.1"/>
    <property type="molecule type" value="Genomic_DNA"/>
</dbReference>
<dbReference type="GO" id="GO:0005797">
    <property type="term" value="C:Golgi medial cisterna"/>
    <property type="evidence" value="ECO:0007669"/>
    <property type="project" value="TreeGrafter"/>
</dbReference>
<accession>R4XHG8</accession>
<dbReference type="Pfam" id="PF12722">
    <property type="entry name" value="Hid1"/>
    <property type="match status" value="1"/>
</dbReference>
<name>R4XHG8_TAPDE</name>
<feature type="region of interest" description="Disordered" evidence="1">
    <location>
        <begin position="340"/>
        <end position="386"/>
    </location>
</feature>
<protein>
    <recommendedName>
        <fullName evidence="4">High-temperature-induced dauer-formation protein</fullName>
    </recommendedName>
</protein>
<dbReference type="eggNOG" id="KOG2226">
    <property type="taxonomic scope" value="Eukaryota"/>
</dbReference>
<comment type="caution">
    <text evidence="2">The sequence shown here is derived from an EMBL/GenBank/DDBJ whole genome shotgun (WGS) entry which is preliminary data.</text>
</comment>
<organism evidence="2 3">
    <name type="scientific">Taphrina deformans (strain PYCC 5710 / ATCC 11124 / CBS 356.35 / IMI 108563 / JCM 9778 / NBRC 8474)</name>
    <name type="common">Peach leaf curl fungus</name>
    <name type="synonym">Lalaria deformans</name>
    <dbReference type="NCBI Taxonomy" id="1097556"/>
    <lineage>
        <taxon>Eukaryota</taxon>
        <taxon>Fungi</taxon>
        <taxon>Dikarya</taxon>
        <taxon>Ascomycota</taxon>
        <taxon>Taphrinomycotina</taxon>
        <taxon>Taphrinomycetes</taxon>
        <taxon>Taphrinales</taxon>
        <taxon>Taphrinaceae</taxon>
        <taxon>Taphrina</taxon>
    </lineage>
</organism>
<evidence type="ECO:0000313" key="3">
    <source>
        <dbReference type="Proteomes" id="UP000013776"/>
    </source>
</evidence>
<evidence type="ECO:0000313" key="2">
    <source>
        <dbReference type="EMBL" id="CCG85129.1"/>
    </source>
</evidence>
<dbReference type="Proteomes" id="UP000013776">
    <property type="component" value="Unassembled WGS sequence"/>
</dbReference>
<dbReference type="VEuPathDB" id="FungiDB:TAPDE_000286"/>
<feature type="compositionally biased region" description="Basic and acidic residues" evidence="1">
    <location>
        <begin position="340"/>
        <end position="350"/>
    </location>
</feature>
<dbReference type="GO" id="GO:0000138">
    <property type="term" value="C:Golgi trans cisterna"/>
    <property type="evidence" value="ECO:0007669"/>
    <property type="project" value="TreeGrafter"/>
</dbReference>
<dbReference type="PANTHER" id="PTHR21575">
    <property type="entry name" value="PROTEIN HID1"/>
    <property type="match status" value="1"/>
</dbReference>
<dbReference type="PANTHER" id="PTHR21575:SF12">
    <property type="entry name" value="PROTEIN HID1"/>
    <property type="match status" value="1"/>
</dbReference>